<reference evidence="1" key="1">
    <citation type="journal article" date="2020" name="Stud. Mycol.">
        <title>101 Dothideomycetes genomes: a test case for predicting lifestyles and emergence of pathogens.</title>
        <authorList>
            <person name="Haridas S."/>
            <person name="Albert R."/>
            <person name="Binder M."/>
            <person name="Bloem J."/>
            <person name="Labutti K."/>
            <person name="Salamov A."/>
            <person name="Andreopoulos B."/>
            <person name="Baker S."/>
            <person name="Barry K."/>
            <person name="Bills G."/>
            <person name="Bluhm B."/>
            <person name="Cannon C."/>
            <person name="Castanera R."/>
            <person name="Culley D."/>
            <person name="Daum C."/>
            <person name="Ezra D."/>
            <person name="Gonzalez J."/>
            <person name="Henrissat B."/>
            <person name="Kuo A."/>
            <person name="Liang C."/>
            <person name="Lipzen A."/>
            <person name="Lutzoni F."/>
            <person name="Magnuson J."/>
            <person name="Mondo S."/>
            <person name="Nolan M."/>
            <person name="Ohm R."/>
            <person name="Pangilinan J."/>
            <person name="Park H.-J."/>
            <person name="Ramirez L."/>
            <person name="Alfaro M."/>
            <person name="Sun H."/>
            <person name="Tritt A."/>
            <person name="Yoshinaga Y."/>
            <person name="Zwiers L.-H."/>
            <person name="Turgeon B."/>
            <person name="Goodwin S."/>
            <person name="Spatafora J."/>
            <person name="Crous P."/>
            <person name="Grigoriev I."/>
        </authorList>
    </citation>
    <scope>NUCLEOTIDE SEQUENCE</scope>
    <source>
        <strain evidence="1">ATCC 200398</strain>
    </source>
</reference>
<accession>A0ACB6QQ33</accession>
<protein>
    <submittedName>
        <fullName evidence="1">Uncharacterized protein</fullName>
    </submittedName>
</protein>
<gene>
    <name evidence="1" type="ORF">BDR25DRAFT_326363</name>
</gene>
<evidence type="ECO:0000313" key="1">
    <source>
        <dbReference type="EMBL" id="KAF2469109.1"/>
    </source>
</evidence>
<dbReference type="EMBL" id="MU003513">
    <property type="protein sequence ID" value="KAF2469109.1"/>
    <property type="molecule type" value="Genomic_DNA"/>
</dbReference>
<keyword evidence="2" id="KW-1185">Reference proteome</keyword>
<organism evidence="1 2">
    <name type="scientific">Lindgomyces ingoldianus</name>
    <dbReference type="NCBI Taxonomy" id="673940"/>
    <lineage>
        <taxon>Eukaryota</taxon>
        <taxon>Fungi</taxon>
        <taxon>Dikarya</taxon>
        <taxon>Ascomycota</taxon>
        <taxon>Pezizomycotina</taxon>
        <taxon>Dothideomycetes</taxon>
        <taxon>Pleosporomycetidae</taxon>
        <taxon>Pleosporales</taxon>
        <taxon>Lindgomycetaceae</taxon>
        <taxon>Lindgomyces</taxon>
    </lineage>
</organism>
<dbReference type="Proteomes" id="UP000799755">
    <property type="component" value="Unassembled WGS sequence"/>
</dbReference>
<sequence>MSRGTFPSLVPSTLLKYEYRPEWSDLADPWALPPGHSLDALWDDLLYAQNIHIPEHEFEALEENVTYPVQTLNGDYVGVIGIYHHLHCLDALRRVVHWDYYGPRASEKALEEGIYSKAHSGNESGPKVDLGPTTGIMHKCVDWKSLDGWARGRAVRRGQARYRLTTLHES</sequence>
<comment type="caution">
    <text evidence="1">The sequence shown here is derived from an EMBL/GenBank/DDBJ whole genome shotgun (WGS) entry which is preliminary data.</text>
</comment>
<evidence type="ECO:0000313" key="2">
    <source>
        <dbReference type="Proteomes" id="UP000799755"/>
    </source>
</evidence>
<name>A0ACB6QQ33_9PLEO</name>
<proteinExistence type="predicted"/>